<sequence length="245" mass="26614">MMLSDCQSAAAMASQGSRLRSAVGIIISFILVWLPTTCAPGFMSDGVGGRRPFEYLVFQNWETMQSEFGCMAMGVNLVNSPNEKYSLAQATMCPDRELSSRNMSFVFGVSNSPMSFDFPPQGWTWTVPVDFHQPTNSCSLRFTVDGDLQFTVPINPADYGRSIAWSQSRVLWSSNTSGLGAVEVQVQDNGNLVLVHEDGKTVVWKALDIPVLPLNEAATSTTGCLMTAMSAVLVAHVLPLLISCL</sequence>
<evidence type="ECO:0000256" key="1">
    <source>
        <dbReference type="SAM" id="Phobius"/>
    </source>
</evidence>
<feature type="domain" description="Bulb-type lectin" evidence="2">
    <location>
        <begin position="83"/>
        <end position="207"/>
    </location>
</feature>
<evidence type="ECO:0000313" key="4">
    <source>
        <dbReference type="Proteomes" id="UP000244005"/>
    </source>
</evidence>
<evidence type="ECO:0000259" key="2">
    <source>
        <dbReference type="PROSITE" id="PS50927"/>
    </source>
</evidence>
<dbReference type="EMBL" id="KZ772716">
    <property type="protein sequence ID" value="PTQ39687.1"/>
    <property type="molecule type" value="Genomic_DNA"/>
</dbReference>
<keyword evidence="4" id="KW-1185">Reference proteome</keyword>
<keyword evidence="1" id="KW-0472">Membrane</keyword>
<evidence type="ECO:0000313" key="3">
    <source>
        <dbReference type="EMBL" id="PTQ39687.1"/>
    </source>
</evidence>
<dbReference type="InterPro" id="IPR001480">
    <property type="entry name" value="Bulb-type_lectin_dom"/>
</dbReference>
<dbReference type="SUPFAM" id="SSF51110">
    <property type="entry name" value="alpha-D-mannose-specific plant lectins"/>
    <property type="match status" value="1"/>
</dbReference>
<organism evidence="3 4">
    <name type="scientific">Marchantia polymorpha</name>
    <name type="common">Common liverwort</name>
    <name type="synonym">Marchantia aquatica</name>
    <dbReference type="NCBI Taxonomy" id="3197"/>
    <lineage>
        <taxon>Eukaryota</taxon>
        <taxon>Viridiplantae</taxon>
        <taxon>Streptophyta</taxon>
        <taxon>Embryophyta</taxon>
        <taxon>Marchantiophyta</taxon>
        <taxon>Marchantiopsida</taxon>
        <taxon>Marchantiidae</taxon>
        <taxon>Marchantiales</taxon>
        <taxon>Marchantiaceae</taxon>
        <taxon>Marchantia</taxon>
    </lineage>
</organism>
<keyword evidence="1" id="KW-0812">Transmembrane</keyword>
<protein>
    <recommendedName>
        <fullName evidence="2">Bulb-type lectin domain-containing protein</fullName>
    </recommendedName>
</protein>
<dbReference type="PROSITE" id="PS50927">
    <property type="entry name" value="BULB_LECTIN"/>
    <property type="match status" value="1"/>
</dbReference>
<dbReference type="InterPro" id="IPR036426">
    <property type="entry name" value="Bulb-type_lectin_dom_sf"/>
</dbReference>
<dbReference type="OrthoDB" id="1884773at2759"/>
<name>A0A2R6X0Q7_MARPO</name>
<accession>A0A2R6X0Q7</accession>
<gene>
    <name evidence="3" type="ORF">MARPO_0044s0105</name>
</gene>
<dbReference type="Gramene" id="Mp4g03690.1">
    <property type="protein sequence ID" value="Mp4g03690.1.cds1"/>
    <property type="gene ID" value="Mp4g03690"/>
</dbReference>
<feature type="transmembrane region" description="Helical" evidence="1">
    <location>
        <begin position="21"/>
        <end position="43"/>
    </location>
</feature>
<dbReference type="Proteomes" id="UP000244005">
    <property type="component" value="Unassembled WGS sequence"/>
</dbReference>
<reference evidence="4" key="1">
    <citation type="journal article" date="2017" name="Cell">
        <title>Insights into land plant evolution garnered from the Marchantia polymorpha genome.</title>
        <authorList>
            <person name="Bowman J.L."/>
            <person name="Kohchi T."/>
            <person name="Yamato K.T."/>
            <person name="Jenkins J."/>
            <person name="Shu S."/>
            <person name="Ishizaki K."/>
            <person name="Yamaoka S."/>
            <person name="Nishihama R."/>
            <person name="Nakamura Y."/>
            <person name="Berger F."/>
            <person name="Adam C."/>
            <person name="Aki S.S."/>
            <person name="Althoff F."/>
            <person name="Araki T."/>
            <person name="Arteaga-Vazquez M.A."/>
            <person name="Balasubrmanian S."/>
            <person name="Barry K."/>
            <person name="Bauer D."/>
            <person name="Boehm C.R."/>
            <person name="Briginshaw L."/>
            <person name="Caballero-Perez J."/>
            <person name="Catarino B."/>
            <person name="Chen F."/>
            <person name="Chiyoda S."/>
            <person name="Chovatia M."/>
            <person name="Davies K.M."/>
            <person name="Delmans M."/>
            <person name="Demura T."/>
            <person name="Dierschke T."/>
            <person name="Dolan L."/>
            <person name="Dorantes-Acosta A.E."/>
            <person name="Eklund D.M."/>
            <person name="Florent S.N."/>
            <person name="Flores-Sandoval E."/>
            <person name="Fujiyama A."/>
            <person name="Fukuzawa H."/>
            <person name="Galik B."/>
            <person name="Grimanelli D."/>
            <person name="Grimwood J."/>
            <person name="Grossniklaus U."/>
            <person name="Hamada T."/>
            <person name="Haseloff J."/>
            <person name="Hetherington A.J."/>
            <person name="Higo A."/>
            <person name="Hirakawa Y."/>
            <person name="Hundley H.N."/>
            <person name="Ikeda Y."/>
            <person name="Inoue K."/>
            <person name="Inoue S.I."/>
            <person name="Ishida S."/>
            <person name="Jia Q."/>
            <person name="Kakita M."/>
            <person name="Kanazawa T."/>
            <person name="Kawai Y."/>
            <person name="Kawashima T."/>
            <person name="Kennedy M."/>
            <person name="Kinose K."/>
            <person name="Kinoshita T."/>
            <person name="Kohara Y."/>
            <person name="Koide E."/>
            <person name="Komatsu K."/>
            <person name="Kopischke S."/>
            <person name="Kubo M."/>
            <person name="Kyozuka J."/>
            <person name="Lagercrantz U."/>
            <person name="Lin S.S."/>
            <person name="Lindquist E."/>
            <person name="Lipzen A.M."/>
            <person name="Lu C.W."/>
            <person name="De Luna E."/>
            <person name="Martienssen R.A."/>
            <person name="Minamino N."/>
            <person name="Mizutani M."/>
            <person name="Mizutani M."/>
            <person name="Mochizuki N."/>
            <person name="Monte I."/>
            <person name="Mosher R."/>
            <person name="Nagasaki H."/>
            <person name="Nakagami H."/>
            <person name="Naramoto S."/>
            <person name="Nishitani K."/>
            <person name="Ohtani M."/>
            <person name="Okamoto T."/>
            <person name="Okumura M."/>
            <person name="Phillips J."/>
            <person name="Pollak B."/>
            <person name="Reinders A."/>
            <person name="Rovekamp M."/>
            <person name="Sano R."/>
            <person name="Sawa S."/>
            <person name="Schmid M.W."/>
            <person name="Shirakawa M."/>
            <person name="Solano R."/>
            <person name="Spunde A."/>
            <person name="Suetsugu N."/>
            <person name="Sugano S."/>
            <person name="Sugiyama A."/>
            <person name="Sun R."/>
            <person name="Suzuki Y."/>
            <person name="Takenaka M."/>
            <person name="Takezawa D."/>
            <person name="Tomogane H."/>
            <person name="Tsuzuki M."/>
            <person name="Ueda T."/>
            <person name="Umeda M."/>
            <person name="Ward J.M."/>
            <person name="Watanabe Y."/>
            <person name="Yazaki K."/>
            <person name="Yokoyama R."/>
            <person name="Yoshitake Y."/>
            <person name="Yotsui I."/>
            <person name="Zachgo S."/>
            <person name="Schmutz J."/>
        </authorList>
    </citation>
    <scope>NUCLEOTIDE SEQUENCE [LARGE SCALE GENOMIC DNA]</scope>
    <source>
        <strain evidence="4">Tak-1</strain>
    </source>
</reference>
<proteinExistence type="predicted"/>
<dbReference type="Gene3D" id="2.90.10.10">
    <property type="entry name" value="Bulb-type lectin domain"/>
    <property type="match status" value="1"/>
</dbReference>
<dbReference type="AlphaFoldDB" id="A0A2R6X0Q7"/>
<keyword evidence="1" id="KW-1133">Transmembrane helix</keyword>